<dbReference type="Pfam" id="PF01243">
    <property type="entry name" value="PNPOx_N"/>
    <property type="match status" value="1"/>
</dbReference>
<dbReference type="AlphaFoldDB" id="A0A3D9ULP0"/>
<dbReference type="SUPFAM" id="SSF50475">
    <property type="entry name" value="FMN-binding split barrel"/>
    <property type="match status" value="1"/>
</dbReference>
<evidence type="ECO:0000256" key="2">
    <source>
        <dbReference type="ARBA" id="ARBA00022630"/>
    </source>
</evidence>
<feature type="binding site" evidence="7">
    <location>
        <begin position="143"/>
        <end position="144"/>
    </location>
    <ligand>
        <name>FMN</name>
        <dbReference type="ChEBI" id="CHEBI:58210"/>
    </ligand>
</feature>
<evidence type="ECO:0000256" key="4">
    <source>
        <dbReference type="ARBA" id="ARBA00023002"/>
    </source>
</evidence>
<feature type="binding site" evidence="6">
    <location>
        <position position="69"/>
    </location>
    <ligand>
        <name>substrate</name>
    </ligand>
</feature>
<dbReference type="Gene3D" id="2.30.110.10">
    <property type="entry name" value="Electron Transport, Fmn-binding Protein, Chain A"/>
    <property type="match status" value="1"/>
</dbReference>
<feature type="binding site" evidence="6">
    <location>
        <begin position="6"/>
        <end position="9"/>
    </location>
    <ligand>
        <name>substrate</name>
    </ligand>
</feature>
<evidence type="ECO:0000256" key="5">
    <source>
        <dbReference type="NCBIfam" id="TIGR00558"/>
    </source>
</evidence>
<dbReference type="EMBL" id="QTUA01000001">
    <property type="protein sequence ID" value="REF30197.1"/>
    <property type="molecule type" value="Genomic_DNA"/>
</dbReference>
<evidence type="ECO:0000256" key="3">
    <source>
        <dbReference type="ARBA" id="ARBA00022643"/>
    </source>
</evidence>
<dbReference type="InterPro" id="IPR000659">
    <property type="entry name" value="Pyridox_Oxase"/>
</dbReference>
<evidence type="ECO:0000256" key="7">
    <source>
        <dbReference type="PIRSR" id="PIRSR000190-2"/>
    </source>
</evidence>
<evidence type="ECO:0000313" key="11">
    <source>
        <dbReference type="Proteomes" id="UP000256253"/>
    </source>
</evidence>
<dbReference type="NCBIfam" id="TIGR00558">
    <property type="entry name" value="pdxH"/>
    <property type="match status" value="1"/>
</dbReference>
<dbReference type="InterPro" id="IPR019740">
    <property type="entry name" value="Pyridox_Oxase_CS"/>
</dbReference>
<dbReference type="InterPro" id="IPR019576">
    <property type="entry name" value="Pyridoxamine_oxidase_dimer_C"/>
</dbReference>
<feature type="binding site" evidence="7">
    <location>
        <position position="85"/>
    </location>
    <ligand>
        <name>FMN</name>
        <dbReference type="ChEBI" id="CHEBI:58210"/>
    </ligand>
</feature>
<feature type="domain" description="Pyridoxine 5'-phosphate oxidase dimerisation C-terminal" evidence="9">
    <location>
        <begin position="179"/>
        <end position="226"/>
    </location>
</feature>
<keyword evidence="3 7" id="KW-0288">FMN</keyword>
<evidence type="ECO:0000256" key="1">
    <source>
        <dbReference type="ARBA" id="ARBA00007301"/>
    </source>
</evidence>
<keyword evidence="11" id="KW-1185">Reference proteome</keyword>
<dbReference type="RefSeq" id="WP_115922216.1">
    <property type="nucleotide sequence ID" value="NZ_QTUA01000001.1"/>
</dbReference>
<feature type="binding site" evidence="7">
    <location>
        <position position="86"/>
    </location>
    <ligand>
        <name>FMN</name>
        <dbReference type="ChEBI" id="CHEBI:58210"/>
    </ligand>
</feature>
<reference evidence="10 11" key="1">
    <citation type="submission" date="2018-08" db="EMBL/GenBank/DDBJ databases">
        <title>Sequencing the genomes of 1000 actinobacteria strains.</title>
        <authorList>
            <person name="Klenk H.-P."/>
        </authorList>
    </citation>
    <scope>NUCLEOTIDE SEQUENCE [LARGE SCALE GENOMIC DNA]</scope>
    <source>
        <strain evidence="10 11">DSM 22967</strain>
    </source>
</reference>
<dbReference type="PROSITE" id="PS01064">
    <property type="entry name" value="PYRIDOX_OXIDASE"/>
    <property type="match status" value="1"/>
</dbReference>
<evidence type="ECO:0000256" key="6">
    <source>
        <dbReference type="PIRSR" id="PIRSR000190-1"/>
    </source>
</evidence>
<evidence type="ECO:0000313" key="10">
    <source>
        <dbReference type="EMBL" id="REF30197.1"/>
    </source>
</evidence>
<dbReference type="NCBIfam" id="NF004231">
    <property type="entry name" value="PRK05679.1"/>
    <property type="match status" value="1"/>
</dbReference>
<dbReference type="GO" id="GO:0010181">
    <property type="term" value="F:FMN binding"/>
    <property type="evidence" value="ECO:0007669"/>
    <property type="project" value="UniProtKB-UniRule"/>
</dbReference>
<sequence>MEQIDRWDYAGEGLEESQLPAAPWELVRSWVDQARRRNKAQGDLPEPDQISIGTVDEHGRPSVRTVLMRYLEPAGPGFYTNLDSRKARDLAANPQIAGTLTWAPLFHAIRFSGRARQLDRDVVRGYFESRPWGSRVGAWASAQSQPLHDRGELEQRVHELEQRWPDTGRPDDVPLPDGWGGYVIECDEVEFWAGRSSRLHDRLVFVREGDGDLSTEGAWRVERRQP</sequence>
<dbReference type="PANTHER" id="PTHR10851:SF0">
    <property type="entry name" value="PYRIDOXINE-5'-PHOSPHATE OXIDASE"/>
    <property type="match status" value="1"/>
</dbReference>
<gene>
    <name evidence="10" type="ORF">DFJ65_1191</name>
</gene>
<dbReference type="Proteomes" id="UP000256253">
    <property type="component" value="Unassembled WGS sequence"/>
</dbReference>
<dbReference type="GO" id="GO:0004733">
    <property type="term" value="F:pyridoxamine phosphate oxidase activity"/>
    <property type="evidence" value="ECO:0007669"/>
    <property type="project" value="UniProtKB-UniRule"/>
</dbReference>
<proteinExistence type="inferred from homology"/>
<dbReference type="PANTHER" id="PTHR10851">
    <property type="entry name" value="PYRIDOXINE-5-PHOSPHATE OXIDASE"/>
    <property type="match status" value="1"/>
</dbReference>
<accession>A0A3D9ULP0</accession>
<feature type="domain" description="Pyridoxamine 5'-phosphate oxidase N-terminal" evidence="8">
    <location>
        <begin position="44"/>
        <end position="162"/>
    </location>
</feature>
<dbReference type="GO" id="GO:0008615">
    <property type="term" value="P:pyridoxine biosynthetic process"/>
    <property type="evidence" value="ECO:0007669"/>
    <property type="project" value="UniProtKB-UniRule"/>
</dbReference>
<feature type="binding site" evidence="6">
    <location>
        <position position="134"/>
    </location>
    <ligand>
        <name>substrate</name>
    </ligand>
</feature>
<comment type="cofactor">
    <cofactor evidence="7">
        <name>FMN</name>
        <dbReference type="ChEBI" id="CHEBI:58210"/>
    </cofactor>
    <text evidence="7">Binds 1 FMN per subunit.</text>
</comment>
<dbReference type="EC" id="1.4.3.5" evidence="5"/>
<evidence type="ECO:0000259" key="8">
    <source>
        <dbReference type="Pfam" id="PF01243"/>
    </source>
</evidence>
<keyword evidence="2" id="KW-0285">Flavoprotein</keyword>
<name>A0A3D9ULP0_9MICO</name>
<protein>
    <recommendedName>
        <fullName evidence="5">Pyridoxamine 5'-phosphate oxidase</fullName>
        <ecNumber evidence="5">1.4.3.5</ecNumber>
    </recommendedName>
</protein>
<keyword evidence="4" id="KW-0560">Oxidoreductase</keyword>
<comment type="caution">
    <text evidence="10">The sequence shown here is derived from an EMBL/GenBank/DDBJ whole genome shotgun (WGS) entry which is preliminary data.</text>
</comment>
<feature type="binding site" evidence="6">
    <location>
        <begin position="198"/>
        <end position="200"/>
    </location>
    <ligand>
        <name>substrate</name>
    </ligand>
</feature>
<feature type="binding site" evidence="7">
    <location>
        <position position="192"/>
    </location>
    <ligand>
        <name>FMN</name>
        <dbReference type="ChEBI" id="CHEBI:58210"/>
    </ligand>
</feature>
<organism evidence="10 11">
    <name type="scientific">Calidifontibacter indicus</name>
    <dbReference type="NCBI Taxonomy" id="419650"/>
    <lineage>
        <taxon>Bacteria</taxon>
        <taxon>Bacillati</taxon>
        <taxon>Actinomycetota</taxon>
        <taxon>Actinomycetes</taxon>
        <taxon>Micrococcales</taxon>
        <taxon>Dermacoccaceae</taxon>
        <taxon>Calidifontibacter</taxon>
    </lineage>
</organism>
<comment type="similarity">
    <text evidence="1">Belongs to the pyridoxamine 5'-phosphate oxidase family.</text>
</comment>
<feature type="binding site" evidence="7">
    <location>
        <position position="202"/>
    </location>
    <ligand>
        <name>FMN</name>
        <dbReference type="ChEBI" id="CHEBI:58210"/>
    </ligand>
</feature>
<dbReference type="OrthoDB" id="9780392at2"/>
<dbReference type="InterPro" id="IPR011576">
    <property type="entry name" value="Pyridox_Oxase_N"/>
</dbReference>
<dbReference type="PIRSF" id="PIRSF000190">
    <property type="entry name" value="Pyd_amn-ph_oxd"/>
    <property type="match status" value="1"/>
</dbReference>
<feature type="binding site" evidence="6">
    <location>
        <position position="126"/>
    </location>
    <ligand>
        <name>substrate</name>
    </ligand>
</feature>
<feature type="binding site" evidence="6">
    <location>
        <position position="130"/>
    </location>
    <ligand>
        <name>substrate</name>
    </ligand>
</feature>
<dbReference type="Pfam" id="PF10590">
    <property type="entry name" value="PNP_phzG_C"/>
    <property type="match status" value="1"/>
</dbReference>
<feature type="binding site" evidence="7">
    <location>
        <begin position="79"/>
        <end position="80"/>
    </location>
    <ligand>
        <name>FMN</name>
        <dbReference type="ChEBI" id="CHEBI:58210"/>
    </ligand>
</feature>
<dbReference type="InterPro" id="IPR012349">
    <property type="entry name" value="Split_barrel_FMN-bd"/>
</dbReference>
<evidence type="ECO:0000259" key="9">
    <source>
        <dbReference type="Pfam" id="PF10590"/>
    </source>
</evidence>